<protein>
    <recommendedName>
        <fullName evidence="3">Toluene tolerance protein</fullName>
    </recommendedName>
</protein>
<evidence type="ECO:0000313" key="1">
    <source>
        <dbReference type="EMBL" id="NYH08464.1"/>
    </source>
</evidence>
<dbReference type="Gene3D" id="1.10.510.10">
    <property type="entry name" value="Transferase(Phosphotransferase) domain 1"/>
    <property type="match status" value="1"/>
</dbReference>
<evidence type="ECO:0000313" key="2">
    <source>
        <dbReference type="Proteomes" id="UP000553035"/>
    </source>
</evidence>
<dbReference type="AlphaFoldDB" id="A0A7Z0ASU4"/>
<dbReference type="InterPro" id="IPR011009">
    <property type="entry name" value="Kinase-like_dom_sf"/>
</dbReference>
<proteinExistence type="predicted"/>
<comment type="caution">
    <text evidence="1">The sequence shown here is derived from an EMBL/GenBank/DDBJ whole genome shotgun (WGS) entry which is preliminary data.</text>
</comment>
<dbReference type="Proteomes" id="UP000553035">
    <property type="component" value="Unassembled WGS sequence"/>
</dbReference>
<dbReference type="EMBL" id="JACCAT010000001">
    <property type="protein sequence ID" value="NYH08464.1"/>
    <property type="molecule type" value="Genomic_DNA"/>
</dbReference>
<name>A0A7Z0ASU4_9PSED</name>
<dbReference type="SUPFAM" id="SSF56112">
    <property type="entry name" value="Protein kinase-like (PK-like)"/>
    <property type="match status" value="1"/>
</dbReference>
<evidence type="ECO:0008006" key="3">
    <source>
        <dbReference type="Google" id="ProtNLM"/>
    </source>
</evidence>
<organism evidence="1 2">
    <name type="scientific">Pseudomonas moraviensis</name>
    <dbReference type="NCBI Taxonomy" id="321662"/>
    <lineage>
        <taxon>Bacteria</taxon>
        <taxon>Pseudomonadati</taxon>
        <taxon>Pseudomonadota</taxon>
        <taxon>Gammaproteobacteria</taxon>
        <taxon>Pseudomonadales</taxon>
        <taxon>Pseudomonadaceae</taxon>
        <taxon>Pseudomonas</taxon>
    </lineage>
</organism>
<sequence>MVKAETFRHHCPLQRPVLPTRLFTMQFSRLQEAALNQMIDGARILEADSYGPKVYLLQDGNILKLFRRKRFFSSALWRPYSKRFIDNAAGLQRLGVPTLQVLQLYQLQAPGMTAVLYRPLPGETLRQIASKEGFSWPQALPDLASLIRNLHESGIYFRSLHLGNIVVTPDNRMGLIDVADMRFLRAPLPRYLIKRNLQHFARYIEREKLNETFPMQALEQAVMSS</sequence>
<gene>
    <name evidence="1" type="ORF">GGI52_001507</name>
</gene>
<reference evidence="1 2" key="1">
    <citation type="submission" date="2020-07" db="EMBL/GenBank/DDBJ databases">
        <title>Exploring microbial biodiversity for novel pathways involved in the catabolism of aromatic compounds derived from lignin.</title>
        <authorList>
            <person name="Elkins J."/>
        </authorList>
    </citation>
    <scope>NUCLEOTIDE SEQUENCE [LARGE SCALE GENOMIC DNA]</scope>
    <source>
        <strain evidence="1 2">VanB</strain>
    </source>
</reference>
<accession>A0A7Z0ASU4</accession>